<dbReference type="PROSITE" id="PS00678">
    <property type="entry name" value="WD_REPEATS_1"/>
    <property type="match status" value="2"/>
</dbReference>
<keyword evidence="3" id="KW-0677">Repeat</keyword>
<evidence type="ECO:0000256" key="6">
    <source>
        <dbReference type="PROSITE-ProRule" id="PRU00221"/>
    </source>
</evidence>
<dbReference type="PROSITE" id="PS50294">
    <property type="entry name" value="WD_REPEATS_REGION"/>
    <property type="match status" value="3"/>
</dbReference>
<feature type="repeat" description="WD" evidence="6">
    <location>
        <begin position="297"/>
        <end position="338"/>
    </location>
</feature>
<feature type="compositionally biased region" description="Acidic residues" evidence="7">
    <location>
        <begin position="112"/>
        <end position="128"/>
    </location>
</feature>
<dbReference type="OrthoDB" id="2161379at2759"/>
<dbReference type="SUPFAM" id="SSF50978">
    <property type="entry name" value="WD40 repeat-like"/>
    <property type="match status" value="1"/>
</dbReference>
<evidence type="ECO:0000256" key="5">
    <source>
        <dbReference type="ARBA" id="ARBA00040876"/>
    </source>
</evidence>
<evidence type="ECO:0000313" key="10">
    <source>
        <dbReference type="Proteomes" id="UP000235965"/>
    </source>
</evidence>
<dbReference type="InterPro" id="IPR015943">
    <property type="entry name" value="WD40/YVTN_repeat-like_dom_sf"/>
</dbReference>
<dbReference type="InterPro" id="IPR022052">
    <property type="entry name" value="Histone-bd_RBBP4-like_N"/>
</dbReference>
<protein>
    <recommendedName>
        <fullName evidence="5">Glutamate-rich WD repeat-containing protein 1</fullName>
    </recommendedName>
</protein>
<dbReference type="AlphaFoldDB" id="A0A2J7RKS2"/>
<dbReference type="Proteomes" id="UP000235965">
    <property type="component" value="Unassembled WGS sequence"/>
</dbReference>
<feature type="repeat" description="WD" evidence="6">
    <location>
        <begin position="250"/>
        <end position="285"/>
    </location>
</feature>
<evidence type="ECO:0000256" key="3">
    <source>
        <dbReference type="ARBA" id="ARBA00022737"/>
    </source>
</evidence>
<evidence type="ECO:0000256" key="4">
    <source>
        <dbReference type="ARBA" id="ARBA00023242"/>
    </source>
</evidence>
<feature type="domain" description="Histone-binding protein RBBP4-like N-terminal" evidence="8">
    <location>
        <begin position="34"/>
        <end position="102"/>
    </location>
</feature>
<dbReference type="InterPro" id="IPR001680">
    <property type="entry name" value="WD40_rpt"/>
</dbReference>
<dbReference type="InterPro" id="IPR019775">
    <property type="entry name" value="WD40_repeat_CS"/>
</dbReference>
<dbReference type="PANTHER" id="PTHR45903:SF1">
    <property type="entry name" value="GLUTAMATE-RICH WD REPEAT-CONTAINING PROTEIN 1"/>
    <property type="match status" value="1"/>
</dbReference>
<evidence type="ECO:0000313" key="9">
    <source>
        <dbReference type="EMBL" id="PNF41436.1"/>
    </source>
</evidence>
<feature type="region of interest" description="Disordered" evidence="7">
    <location>
        <begin position="1"/>
        <end position="20"/>
    </location>
</feature>
<dbReference type="InterPro" id="IPR036322">
    <property type="entry name" value="WD40_repeat_dom_sf"/>
</dbReference>
<proteinExistence type="predicted"/>
<dbReference type="InterPro" id="IPR020472">
    <property type="entry name" value="WD40_PAC1"/>
</dbReference>
<dbReference type="InterPro" id="IPR051972">
    <property type="entry name" value="Glutamate-rich_WD_repeat"/>
</dbReference>
<evidence type="ECO:0000256" key="7">
    <source>
        <dbReference type="SAM" id="MobiDB-lite"/>
    </source>
</evidence>
<evidence type="ECO:0000256" key="2">
    <source>
        <dbReference type="ARBA" id="ARBA00022574"/>
    </source>
</evidence>
<dbReference type="STRING" id="105785.A0A2J7RKS2"/>
<dbReference type="PRINTS" id="PR00320">
    <property type="entry name" value="GPROTEINBRPT"/>
</dbReference>
<dbReference type="SMART" id="SM00320">
    <property type="entry name" value="WD40"/>
    <property type="match status" value="6"/>
</dbReference>
<organism evidence="9 10">
    <name type="scientific">Cryptotermes secundus</name>
    <dbReference type="NCBI Taxonomy" id="105785"/>
    <lineage>
        <taxon>Eukaryota</taxon>
        <taxon>Metazoa</taxon>
        <taxon>Ecdysozoa</taxon>
        <taxon>Arthropoda</taxon>
        <taxon>Hexapoda</taxon>
        <taxon>Insecta</taxon>
        <taxon>Pterygota</taxon>
        <taxon>Neoptera</taxon>
        <taxon>Polyneoptera</taxon>
        <taxon>Dictyoptera</taxon>
        <taxon>Blattodea</taxon>
        <taxon>Blattoidea</taxon>
        <taxon>Termitoidae</taxon>
        <taxon>Kalotermitidae</taxon>
        <taxon>Cryptotermitinae</taxon>
        <taxon>Cryptotermes</taxon>
    </lineage>
</organism>
<dbReference type="InParanoid" id="A0A2J7RKS2"/>
<evidence type="ECO:0000259" key="8">
    <source>
        <dbReference type="Pfam" id="PF12265"/>
    </source>
</evidence>
<comment type="subcellular location">
    <subcellularLocation>
        <location evidence="1">Nucleus</location>
    </subcellularLocation>
</comment>
<keyword evidence="4" id="KW-0539">Nucleus</keyword>
<dbReference type="Pfam" id="PF00400">
    <property type="entry name" value="WD40"/>
    <property type="match status" value="3"/>
</dbReference>
<keyword evidence="10" id="KW-1185">Reference proteome</keyword>
<feature type="repeat" description="WD" evidence="6">
    <location>
        <begin position="342"/>
        <end position="376"/>
    </location>
</feature>
<dbReference type="EMBL" id="NEVH01002708">
    <property type="protein sequence ID" value="PNF41436.1"/>
    <property type="molecule type" value="Genomic_DNA"/>
</dbReference>
<keyword evidence="2 6" id="KW-0853">WD repeat</keyword>
<dbReference type="GO" id="GO:0042254">
    <property type="term" value="P:ribosome biogenesis"/>
    <property type="evidence" value="ECO:0007669"/>
    <property type="project" value="TreeGrafter"/>
</dbReference>
<dbReference type="PANTHER" id="PTHR45903">
    <property type="entry name" value="GLUTAMATE-RICH WD REPEAT-CONTAINING PROTEIN 1"/>
    <property type="match status" value="1"/>
</dbReference>
<reference evidence="9 10" key="1">
    <citation type="submission" date="2017-12" db="EMBL/GenBank/DDBJ databases">
        <title>Hemimetabolous genomes reveal molecular basis of termite eusociality.</title>
        <authorList>
            <person name="Harrison M.C."/>
            <person name="Jongepier E."/>
            <person name="Robertson H.M."/>
            <person name="Arning N."/>
            <person name="Bitard-Feildel T."/>
            <person name="Chao H."/>
            <person name="Childers C.P."/>
            <person name="Dinh H."/>
            <person name="Doddapaneni H."/>
            <person name="Dugan S."/>
            <person name="Gowin J."/>
            <person name="Greiner C."/>
            <person name="Han Y."/>
            <person name="Hu H."/>
            <person name="Hughes D.S.T."/>
            <person name="Huylmans A.-K."/>
            <person name="Kemena C."/>
            <person name="Kremer L.P.M."/>
            <person name="Lee S.L."/>
            <person name="Lopez-Ezquerra A."/>
            <person name="Mallet L."/>
            <person name="Monroy-Kuhn J.M."/>
            <person name="Moser A."/>
            <person name="Murali S.C."/>
            <person name="Muzny D.M."/>
            <person name="Otani S."/>
            <person name="Piulachs M.-D."/>
            <person name="Poelchau M."/>
            <person name="Qu J."/>
            <person name="Schaub F."/>
            <person name="Wada-Katsumata A."/>
            <person name="Worley K.C."/>
            <person name="Xie Q."/>
            <person name="Ylla G."/>
            <person name="Poulsen M."/>
            <person name="Gibbs R.A."/>
            <person name="Schal C."/>
            <person name="Richards S."/>
            <person name="Belles X."/>
            <person name="Korb J."/>
            <person name="Bornberg-Bauer E."/>
        </authorList>
    </citation>
    <scope>NUCLEOTIDE SEQUENCE [LARGE SCALE GENOMIC DNA]</scope>
    <source>
        <tissue evidence="9">Whole body</tissue>
    </source>
</reference>
<dbReference type="Pfam" id="PF12265">
    <property type="entry name" value="CAF1C_H4-bd"/>
    <property type="match status" value="1"/>
</dbReference>
<feature type="region of interest" description="Disordered" evidence="7">
    <location>
        <begin position="98"/>
        <end position="135"/>
    </location>
</feature>
<name>A0A2J7RKS2_9NEOP</name>
<gene>
    <name evidence="9" type="ORF">B7P43_G13794</name>
</gene>
<comment type="caution">
    <text evidence="9">The sequence shown here is derived from an EMBL/GenBank/DDBJ whole genome shotgun (WGS) entry which is preliminary data.</text>
</comment>
<sequence length="435" mass="48599">MEEAHVEMGRNGNSNNQGEAKAATYLPGQPLKEDEELVYDESVYVMLHEVHTGSPCLSFDVILDGLGAARELHPLCAYVVAGTQAARTHTNNILVMKMSNMHKTQKEKKEDESDEGSDDDDDDDDDEEAQNKTPHLECARIKHQGCVNRIRAINYNDTILAATWSELGRVHIWNLTEPLRAVDEKVAMDRYKNGVVPVPIFTFSGHQTEGFGMDWCPTMSGVLATGDCKRNIHIWNPASGGSWHVDQRPLIGHTDSVEDLQWSPNERSVLASCSVDKSIRIWDTRAAPSKACMLTANCAHERDVNVISWNRNEPFIASGGDDGMLHIWDLRQFQSESPVATFKHHTQPVTTVEWHPTEATVFASGGCDDQIALWDLALERDTEDCEDDIKDLPPQLLFIHQGQTDIKELHWHPQLPGVVISTAESGFNVFRTVSV</sequence>
<dbReference type="PROSITE" id="PS50082">
    <property type="entry name" value="WD_REPEATS_2"/>
    <property type="match status" value="3"/>
</dbReference>
<dbReference type="GO" id="GO:0005730">
    <property type="term" value="C:nucleolus"/>
    <property type="evidence" value="ECO:0007669"/>
    <property type="project" value="TreeGrafter"/>
</dbReference>
<evidence type="ECO:0000256" key="1">
    <source>
        <dbReference type="ARBA" id="ARBA00004123"/>
    </source>
</evidence>
<dbReference type="FunCoup" id="A0A2J7RKS2">
    <property type="interactions" value="1113"/>
</dbReference>
<dbReference type="Gene3D" id="2.130.10.10">
    <property type="entry name" value="YVTN repeat-like/Quinoprotein amine dehydrogenase"/>
    <property type="match status" value="1"/>
</dbReference>
<accession>A0A2J7RKS2</accession>